<evidence type="ECO:0000313" key="3">
    <source>
        <dbReference type="Proteomes" id="UP000789901"/>
    </source>
</evidence>
<comment type="caution">
    <text evidence="2">The sequence shown here is derived from an EMBL/GenBank/DDBJ whole genome shotgun (WGS) entry which is preliminary data.</text>
</comment>
<name>A0ABN7WH37_GIGMA</name>
<sequence>EYHRCYNEKTLSKKFLFDNNMDPGEVPEELQGLTEIEEMLIAQVFSVIVVYRLREGQYGYRGNIINFL</sequence>
<gene>
    <name evidence="2" type="ORF">GMARGA_LOCUS30334</name>
</gene>
<dbReference type="EMBL" id="CAJVQB010042527">
    <property type="protein sequence ID" value="CAG8830479.1"/>
    <property type="molecule type" value="Genomic_DNA"/>
</dbReference>
<protein>
    <submittedName>
        <fullName evidence="2">21829_t:CDS:1</fullName>
    </submittedName>
</protein>
<organism evidence="2 3">
    <name type="scientific">Gigaspora margarita</name>
    <dbReference type="NCBI Taxonomy" id="4874"/>
    <lineage>
        <taxon>Eukaryota</taxon>
        <taxon>Fungi</taxon>
        <taxon>Fungi incertae sedis</taxon>
        <taxon>Mucoromycota</taxon>
        <taxon>Glomeromycotina</taxon>
        <taxon>Glomeromycetes</taxon>
        <taxon>Diversisporales</taxon>
        <taxon>Gigasporaceae</taxon>
        <taxon>Gigaspora</taxon>
    </lineage>
</organism>
<feature type="non-terminal residue" evidence="2">
    <location>
        <position position="1"/>
    </location>
</feature>
<reference evidence="2 3" key="1">
    <citation type="submission" date="2021-06" db="EMBL/GenBank/DDBJ databases">
        <authorList>
            <person name="Kallberg Y."/>
            <person name="Tangrot J."/>
            <person name="Rosling A."/>
        </authorList>
    </citation>
    <scope>NUCLEOTIDE SEQUENCE [LARGE SCALE GENOMIC DNA]</scope>
    <source>
        <strain evidence="2 3">120-4 pot B 10/14</strain>
    </source>
</reference>
<keyword evidence="3" id="KW-1185">Reference proteome</keyword>
<dbReference type="Pfam" id="PF20209">
    <property type="entry name" value="DUF6570"/>
    <property type="match status" value="1"/>
</dbReference>
<evidence type="ECO:0000259" key="1">
    <source>
        <dbReference type="Pfam" id="PF20209"/>
    </source>
</evidence>
<accession>A0ABN7WH37</accession>
<proteinExistence type="predicted"/>
<dbReference type="InterPro" id="IPR046700">
    <property type="entry name" value="DUF6570"/>
</dbReference>
<evidence type="ECO:0000313" key="2">
    <source>
        <dbReference type="EMBL" id="CAG8830479.1"/>
    </source>
</evidence>
<feature type="domain" description="DUF6570" evidence="1">
    <location>
        <begin position="12"/>
        <end position="67"/>
    </location>
</feature>
<dbReference type="Proteomes" id="UP000789901">
    <property type="component" value="Unassembled WGS sequence"/>
</dbReference>